<dbReference type="InterPro" id="IPR001279">
    <property type="entry name" value="Metallo-B-lactamas"/>
</dbReference>
<keyword evidence="5" id="KW-0862">Zinc</keyword>
<dbReference type="Proteomes" id="UP000614410">
    <property type="component" value="Unassembled WGS sequence"/>
</dbReference>
<evidence type="ECO:0000256" key="5">
    <source>
        <dbReference type="ARBA" id="ARBA00022833"/>
    </source>
</evidence>
<evidence type="ECO:0000259" key="6">
    <source>
        <dbReference type="SMART" id="SM00849"/>
    </source>
</evidence>
<comment type="caution">
    <text evidence="7">The sequence shown here is derived from an EMBL/GenBank/DDBJ whole genome shotgun (WGS) entry which is preliminary data.</text>
</comment>
<dbReference type="SUPFAM" id="SSF56281">
    <property type="entry name" value="Metallo-hydrolase/oxidoreductase"/>
    <property type="match status" value="1"/>
</dbReference>
<evidence type="ECO:0000313" key="8">
    <source>
        <dbReference type="Proteomes" id="UP000614410"/>
    </source>
</evidence>
<evidence type="ECO:0000256" key="1">
    <source>
        <dbReference type="ARBA" id="ARBA00001947"/>
    </source>
</evidence>
<evidence type="ECO:0000256" key="4">
    <source>
        <dbReference type="ARBA" id="ARBA00022801"/>
    </source>
</evidence>
<name>A0A934NF20_9BACT</name>
<dbReference type="Pfam" id="PF00753">
    <property type="entry name" value="Lactamase_B"/>
    <property type="match status" value="1"/>
</dbReference>
<dbReference type="InterPro" id="IPR036866">
    <property type="entry name" value="RibonucZ/Hydroxyglut_hydro"/>
</dbReference>
<evidence type="ECO:0000256" key="3">
    <source>
        <dbReference type="ARBA" id="ARBA00022723"/>
    </source>
</evidence>
<accession>A0A934NF20</accession>
<proteinExistence type="inferred from homology"/>
<evidence type="ECO:0000256" key="2">
    <source>
        <dbReference type="ARBA" id="ARBA00007749"/>
    </source>
</evidence>
<dbReference type="EMBL" id="JAEKNN010000005">
    <property type="protein sequence ID" value="MBJ7608015.1"/>
    <property type="molecule type" value="Genomic_DNA"/>
</dbReference>
<organism evidence="7 8">
    <name type="scientific">Candidatus Amunia macphersoniae</name>
    <dbReference type="NCBI Taxonomy" id="3127014"/>
    <lineage>
        <taxon>Bacteria</taxon>
        <taxon>Bacillati</taxon>
        <taxon>Candidatus Dormiibacterota</taxon>
        <taxon>Candidatus Dormibacteria</taxon>
        <taxon>Candidatus Aeolococcales</taxon>
        <taxon>Candidatus Aeolococcaceae</taxon>
        <taxon>Candidatus Amunia</taxon>
    </lineage>
</organism>
<reference evidence="7 8" key="1">
    <citation type="submission" date="2020-10" db="EMBL/GenBank/DDBJ databases">
        <title>Ca. Dormibacterota MAGs.</title>
        <authorList>
            <person name="Montgomery K."/>
        </authorList>
    </citation>
    <scope>NUCLEOTIDE SEQUENCE [LARGE SCALE GENOMIC DNA]</scope>
    <source>
        <strain evidence="7">Mitchell_Peninsula_5</strain>
    </source>
</reference>
<dbReference type="SMART" id="SM00849">
    <property type="entry name" value="Lactamase_B"/>
    <property type="match status" value="1"/>
</dbReference>
<dbReference type="GO" id="GO:0046872">
    <property type="term" value="F:metal ion binding"/>
    <property type="evidence" value="ECO:0007669"/>
    <property type="project" value="UniProtKB-KW"/>
</dbReference>
<dbReference type="GO" id="GO:0016787">
    <property type="term" value="F:hydrolase activity"/>
    <property type="evidence" value="ECO:0007669"/>
    <property type="project" value="UniProtKB-KW"/>
</dbReference>
<keyword evidence="3" id="KW-0479">Metal-binding</keyword>
<comment type="cofactor">
    <cofactor evidence="1">
        <name>Zn(2+)</name>
        <dbReference type="ChEBI" id="CHEBI:29105"/>
    </cofactor>
</comment>
<comment type="similarity">
    <text evidence="2">Belongs to the metallo-beta-lactamase superfamily.</text>
</comment>
<gene>
    <name evidence="7" type="ORF">JF887_01090</name>
</gene>
<dbReference type="Gene3D" id="3.60.15.10">
    <property type="entry name" value="Ribonuclease Z/Hydroxyacylglutathione hydrolase-like"/>
    <property type="match status" value="1"/>
</dbReference>
<evidence type="ECO:0000313" key="7">
    <source>
        <dbReference type="EMBL" id="MBJ7608015.1"/>
    </source>
</evidence>
<sequence length="231" mass="24981">MADVQVRRVHFGYFVRPAEETGTGSPRVESCLGYLVDHPDGLLLFDTGMGNDPEVDLHYRPRRQPLGAALAASGAAVEHVRMVANCHLHFDHCGGNPQLSGRPVFTQAIELDAARHTPDYTLPDLIDAPGVLYEELSGESEVLPGVLLLPTPGHTGGHQSMVVRGGDGTVVVLAGQSHDTATAFSADVLAWRARRDGHGEPLPVTPAWMERLHQMDPARVVFAHDNAVWEP</sequence>
<protein>
    <submittedName>
        <fullName evidence="7">MBL fold metallo-hydrolase</fullName>
    </submittedName>
</protein>
<feature type="domain" description="Metallo-beta-lactamase" evidence="6">
    <location>
        <begin position="30"/>
        <end position="224"/>
    </location>
</feature>
<dbReference type="AlphaFoldDB" id="A0A934NF20"/>
<dbReference type="InterPro" id="IPR051013">
    <property type="entry name" value="MBL_superfamily_lactonases"/>
</dbReference>
<dbReference type="PANTHER" id="PTHR42978:SF2">
    <property type="entry name" value="102 KBASES UNSTABLE REGION: FROM 1 TO 119443"/>
    <property type="match status" value="1"/>
</dbReference>
<keyword evidence="4" id="KW-0378">Hydrolase</keyword>
<dbReference type="PANTHER" id="PTHR42978">
    <property type="entry name" value="QUORUM-QUENCHING LACTONASE YTNP-RELATED-RELATED"/>
    <property type="match status" value="1"/>
</dbReference>